<dbReference type="EMBL" id="CABVIH010000029">
    <property type="protein sequence ID" value="VVP44448.1"/>
    <property type="molecule type" value="Genomic_DNA"/>
</dbReference>
<proteinExistence type="predicted"/>
<feature type="signal peptide" evidence="1">
    <location>
        <begin position="1"/>
        <end position="20"/>
    </location>
</feature>
<evidence type="ECO:0000313" key="2">
    <source>
        <dbReference type="EMBL" id="VVP44448.1"/>
    </source>
</evidence>
<reference evidence="2 3" key="1">
    <citation type="submission" date="2019-09" db="EMBL/GenBank/DDBJ databases">
        <authorList>
            <person name="Chandra G."/>
            <person name="Truman W A."/>
        </authorList>
    </citation>
    <scope>NUCLEOTIDE SEQUENCE [LARGE SCALE GENOMIC DNA]</scope>
    <source>
        <strain evidence="2">PS880</strain>
    </source>
</reference>
<dbReference type="AlphaFoldDB" id="A0A5E7P613"/>
<keyword evidence="1" id="KW-0732">Signal</keyword>
<feature type="chain" id="PRO_5022741969" evidence="1">
    <location>
        <begin position="21"/>
        <end position="84"/>
    </location>
</feature>
<evidence type="ECO:0000313" key="3">
    <source>
        <dbReference type="Proteomes" id="UP000375525"/>
    </source>
</evidence>
<organism evidence="2 3">
    <name type="scientific">Pseudomonas fluorescens</name>
    <dbReference type="NCBI Taxonomy" id="294"/>
    <lineage>
        <taxon>Bacteria</taxon>
        <taxon>Pseudomonadati</taxon>
        <taxon>Pseudomonadota</taxon>
        <taxon>Gammaproteobacteria</taxon>
        <taxon>Pseudomonadales</taxon>
        <taxon>Pseudomonadaceae</taxon>
        <taxon>Pseudomonas</taxon>
    </lineage>
</organism>
<accession>A0A5E7P613</accession>
<name>A0A5E7P613_PSEFL</name>
<dbReference type="Proteomes" id="UP000375525">
    <property type="component" value="Unassembled WGS sequence"/>
</dbReference>
<evidence type="ECO:0000256" key="1">
    <source>
        <dbReference type="SAM" id="SignalP"/>
    </source>
</evidence>
<sequence precursor="true">MNILKSALMATLLFSAAAGAVGLPTSTAPDFSKWAGKTLKDAGVKDGDAVDLLAGKLRTPLQIQLHLSLSLEAGYLTGEKPISV</sequence>
<gene>
    <name evidence="2" type="ORF">PS880_05020</name>
</gene>
<protein>
    <submittedName>
        <fullName evidence="2">Uncharacterized protein</fullName>
    </submittedName>
</protein>